<keyword evidence="3" id="KW-1185">Reference proteome</keyword>
<dbReference type="Proteomes" id="UP000307440">
    <property type="component" value="Unassembled WGS sequence"/>
</dbReference>
<evidence type="ECO:0000313" key="2">
    <source>
        <dbReference type="EMBL" id="TFK24145.1"/>
    </source>
</evidence>
<feature type="domain" description="Ricin B lectin" evidence="1">
    <location>
        <begin position="186"/>
        <end position="273"/>
    </location>
</feature>
<dbReference type="AlphaFoldDB" id="A0A5C3KVB2"/>
<dbReference type="Pfam" id="PF14200">
    <property type="entry name" value="RicinB_lectin_2"/>
    <property type="match status" value="1"/>
</dbReference>
<organism evidence="2 3">
    <name type="scientific">Coprinopsis marcescibilis</name>
    <name type="common">Agaric fungus</name>
    <name type="synonym">Psathyrella marcescibilis</name>
    <dbReference type="NCBI Taxonomy" id="230819"/>
    <lineage>
        <taxon>Eukaryota</taxon>
        <taxon>Fungi</taxon>
        <taxon>Dikarya</taxon>
        <taxon>Basidiomycota</taxon>
        <taxon>Agaricomycotina</taxon>
        <taxon>Agaricomycetes</taxon>
        <taxon>Agaricomycetidae</taxon>
        <taxon>Agaricales</taxon>
        <taxon>Agaricineae</taxon>
        <taxon>Psathyrellaceae</taxon>
        <taxon>Coprinopsis</taxon>
    </lineage>
</organism>
<dbReference type="STRING" id="230819.A0A5C3KVB2"/>
<dbReference type="InterPro" id="IPR000772">
    <property type="entry name" value="Ricin_B_lectin"/>
</dbReference>
<proteinExistence type="predicted"/>
<dbReference type="CDD" id="cd23422">
    <property type="entry name" value="beta-trefoil_Ricin_MPL_CNL"/>
    <property type="match status" value="1"/>
</dbReference>
<evidence type="ECO:0000259" key="1">
    <source>
        <dbReference type="Pfam" id="PF14200"/>
    </source>
</evidence>
<name>A0A5C3KVB2_COPMA</name>
<dbReference type="EMBL" id="ML210205">
    <property type="protein sequence ID" value="TFK24145.1"/>
    <property type="molecule type" value="Genomic_DNA"/>
</dbReference>
<protein>
    <recommendedName>
        <fullName evidence="1">Ricin B lectin domain-containing protein</fullName>
    </recommendedName>
</protein>
<dbReference type="OrthoDB" id="2131701at2759"/>
<gene>
    <name evidence="2" type="ORF">FA15DRAFT_694594</name>
</gene>
<dbReference type="Gene3D" id="2.80.10.50">
    <property type="match status" value="2"/>
</dbReference>
<evidence type="ECO:0000313" key="3">
    <source>
        <dbReference type="Proteomes" id="UP000307440"/>
    </source>
</evidence>
<accession>A0A5C3KVB2</accession>
<dbReference type="SUPFAM" id="SSF50370">
    <property type="entry name" value="Ricin B-like lectins"/>
    <property type="match status" value="2"/>
</dbReference>
<dbReference type="PROSITE" id="PS50231">
    <property type="entry name" value="RICIN_B_LECTIN"/>
    <property type="match status" value="1"/>
</dbReference>
<dbReference type="InterPro" id="IPR035992">
    <property type="entry name" value="Ricin_B-like_lectins"/>
</dbReference>
<sequence>MPTQLEDGKVYRIVSLVSKGVVELHERTRAAVVNEPNGSQWQQWKAIKVDEHWRFESVAASGIYLGIDRSKKAAGGVIVVGTPNRGSVWHLKCDEDRKHQNAIKLFIPYTRNVLDVVSGSVESTKIHLFNSHNGANQSWILDQNIEPATPCVNGRIYYIQNVQTETVAYFESHTGNVRGYHYSEGRNQLWEAILADLDESLWSFKNILNGRYLAIGGDIAEQGQSIIVSEKPFRWKLIPNALNSEQLELHVPNVDLSLDIKDLSRAPGAEIVLSQPSRERLWRFEKVNIPNQNLPLWAQEYPGAG</sequence>
<reference evidence="2 3" key="1">
    <citation type="journal article" date="2019" name="Nat. Ecol. Evol.">
        <title>Megaphylogeny resolves global patterns of mushroom evolution.</title>
        <authorList>
            <person name="Varga T."/>
            <person name="Krizsan K."/>
            <person name="Foldi C."/>
            <person name="Dima B."/>
            <person name="Sanchez-Garcia M."/>
            <person name="Sanchez-Ramirez S."/>
            <person name="Szollosi G.J."/>
            <person name="Szarkandi J.G."/>
            <person name="Papp V."/>
            <person name="Albert L."/>
            <person name="Andreopoulos W."/>
            <person name="Angelini C."/>
            <person name="Antonin V."/>
            <person name="Barry K.W."/>
            <person name="Bougher N.L."/>
            <person name="Buchanan P."/>
            <person name="Buyck B."/>
            <person name="Bense V."/>
            <person name="Catcheside P."/>
            <person name="Chovatia M."/>
            <person name="Cooper J."/>
            <person name="Damon W."/>
            <person name="Desjardin D."/>
            <person name="Finy P."/>
            <person name="Geml J."/>
            <person name="Haridas S."/>
            <person name="Hughes K."/>
            <person name="Justo A."/>
            <person name="Karasinski D."/>
            <person name="Kautmanova I."/>
            <person name="Kiss B."/>
            <person name="Kocsube S."/>
            <person name="Kotiranta H."/>
            <person name="LaButti K.M."/>
            <person name="Lechner B.E."/>
            <person name="Liimatainen K."/>
            <person name="Lipzen A."/>
            <person name="Lukacs Z."/>
            <person name="Mihaltcheva S."/>
            <person name="Morgado L.N."/>
            <person name="Niskanen T."/>
            <person name="Noordeloos M.E."/>
            <person name="Ohm R.A."/>
            <person name="Ortiz-Santana B."/>
            <person name="Ovrebo C."/>
            <person name="Racz N."/>
            <person name="Riley R."/>
            <person name="Savchenko A."/>
            <person name="Shiryaev A."/>
            <person name="Soop K."/>
            <person name="Spirin V."/>
            <person name="Szebenyi C."/>
            <person name="Tomsovsky M."/>
            <person name="Tulloss R.E."/>
            <person name="Uehling J."/>
            <person name="Grigoriev I.V."/>
            <person name="Vagvolgyi C."/>
            <person name="Papp T."/>
            <person name="Martin F.M."/>
            <person name="Miettinen O."/>
            <person name="Hibbett D.S."/>
            <person name="Nagy L.G."/>
        </authorList>
    </citation>
    <scope>NUCLEOTIDE SEQUENCE [LARGE SCALE GENOMIC DNA]</scope>
    <source>
        <strain evidence="2 3">CBS 121175</strain>
    </source>
</reference>